<dbReference type="Pfam" id="PF03038">
    <property type="entry name" value="Herpes_UL95"/>
    <property type="match status" value="1"/>
</dbReference>
<accession>Q9DWA6</accession>
<reference evidence="2 3" key="7">
    <citation type="journal article" date="1999" name="J. Virol.">
        <title>Deletion of the R78 G protein-coupled receptor gene from rat cytomegalovirus results in an attenuated, syncytium-inducing mutant strain.</title>
        <authorList>
            <person name="Beisser P.S."/>
            <person name="Grauls G."/>
            <person name="Bruggeman C.A."/>
            <person name="Vink C."/>
        </authorList>
    </citation>
    <scope>NUCLEOTIDE SEQUENCE [LARGE SCALE GENOMIC DNA]</scope>
    <source>
        <strain evidence="2 3">Maastricht</strain>
    </source>
</reference>
<reference evidence="2 3" key="2">
    <citation type="journal article" date="1996" name="J. Virol.">
        <title>Structure of the rat cytomegalovirus genome termini.</title>
        <authorList>
            <person name="Vink C."/>
            <person name="Beuken E."/>
            <person name="Bruggeman C.A."/>
        </authorList>
    </citation>
    <scope>NUCLEOTIDE SEQUENCE [LARGE SCALE GENOMIC DNA]</scope>
    <source>
        <strain evidence="2 3">Maastricht</strain>
    </source>
</reference>
<dbReference type="Proteomes" id="UP000008288">
    <property type="component" value="Segment"/>
</dbReference>
<evidence type="ECO:0000313" key="2">
    <source>
        <dbReference type="EMBL" id="AAF99184.1"/>
    </source>
</evidence>
<gene>
    <name evidence="2" type="primary">R95</name>
</gene>
<dbReference type="InterPro" id="IPR004280">
    <property type="entry name" value="Herpes_UL95"/>
</dbReference>
<comment type="similarity">
    <text evidence="1">Belongs to the herpesviridae UL95 family.</text>
</comment>
<reference evidence="2 3" key="5">
    <citation type="journal article" date="1998" name="Virology">
        <title>The Maastricht strain and England strain of rat cytomegalovirus represent different betaherpesvirus species rather than strains.</title>
        <authorList>
            <person name="Beisser P.S."/>
            <person name="Kaptein S.J."/>
            <person name="Beuken E."/>
            <person name="Bruggeman C.A."/>
            <person name="Vink C."/>
        </authorList>
    </citation>
    <scope>NUCLEOTIDE SEQUENCE [LARGE SCALE GENOMIC DNA]</scope>
    <source>
        <strain evidence="2 3">Maastricht</strain>
    </source>
</reference>
<reference evidence="2 3" key="8">
    <citation type="journal article" date="2000" name="J. Virol.">
        <title>The r144 major histocompatibility complex class I-like gene of rat cytomegalovirus is dispensable for both acute and long-term infection in the immunocompromised host.</title>
        <authorList>
            <person name="Beisser P.S."/>
            <person name="Kloover J.S."/>
            <person name="Grauls G.E."/>
            <person name="Blok M.J."/>
            <person name="Bruggeman C.A."/>
            <person name="Vink C."/>
        </authorList>
    </citation>
    <scope>NUCLEOTIDE SEQUENCE [LARGE SCALE GENOMIC DNA]</scope>
    <source>
        <strain evidence="2 3">Maastricht</strain>
    </source>
</reference>
<reference evidence="2 3" key="9">
    <citation type="journal article" date="2000" name="J. Virol.">
        <title>Complete DNA sequence of the rat cytomegalovirus genome.</title>
        <authorList>
            <person name="Vink C."/>
            <person name="Beuken E."/>
            <person name="Bruggeman C.A."/>
        </authorList>
    </citation>
    <scope>NUCLEOTIDE SEQUENCE [LARGE SCALE GENOMIC DNA]</scope>
    <source>
        <strain evidence="2 3">Maastricht</strain>
    </source>
</reference>
<dbReference type="KEGG" id="vg:940317"/>
<proteinExistence type="inferred from homology"/>
<reference evidence="2 3" key="4">
    <citation type="journal article" date="1998" name="J. Virol.">
        <title>The R33 G protein-coupled receptor gene of rat cytomegalovirus plays an essential role in the pathogenesis of viral infection.</title>
        <authorList>
            <person name="Beisser P.S."/>
            <person name="Vink C."/>
            <person name="Van Dam J.G."/>
            <person name="Grauls G."/>
            <person name="Vanherle S.J."/>
            <person name="Bruggeman C.A."/>
        </authorList>
    </citation>
    <scope>NUCLEOTIDE SEQUENCE [LARGE SCALE GENOMIC DNA]</scope>
    <source>
        <strain evidence="2 3">Maastricht</strain>
    </source>
</reference>
<reference evidence="2 3" key="3">
    <citation type="journal article" date="1997" name="J. Gen. Virol.">
        <title>Cloning and functional characterization of the origin of lytic-phase DNA replication of rat cytomegalovirus.</title>
        <authorList>
            <person name="Vink C."/>
            <person name="Beuken E."/>
            <person name="Bruggeman C.A."/>
        </authorList>
    </citation>
    <scope>NUCLEOTIDE SEQUENCE [LARGE SCALE GENOMIC DNA]</scope>
    <source>
        <strain evidence="2 3">Maastricht</strain>
    </source>
</reference>
<reference evidence="2 3" key="6">
    <citation type="journal article" date="1999" name="J. Gen. Virol.">
        <title>The rat cytomegalovirus R32 gene encodes a virion-associated protein that elicits a strong humoral immune response in infected rats.</title>
        <authorList>
            <person name="Beuken E."/>
            <person name="Grauls G."/>
            <person name="Bruggeman C.A."/>
            <person name="Vink C."/>
        </authorList>
    </citation>
    <scope>NUCLEOTIDE SEQUENCE [LARGE SCALE GENOMIC DNA]</scope>
    <source>
        <strain evidence="2 3">Maastricht</strain>
    </source>
</reference>
<reference evidence="2 3" key="10">
    <citation type="journal article" date="2000" name="Virus Res.">
        <title>Rat cytomegalovirus R89 is a highly conserved gene which expresses a spliced transcript.</title>
        <authorList>
            <person name="Gruijthuijsen Y.K."/>
            <person name="Beuken E."/>
            <person name="Bruggeman C.A."/>
            <person name="Vink C."/>
        </authorList>
    </citation>
    <scope>NUCLEOTIDE SEQUENCE [LARGE SCALE GENOMIC DNA]</scope>
    <source>
        <strain evidence="2 3">Maastricht</strain>
    </source>
</reference>
<evidence type="ECO:0000313" key="3">
    <source>
        <dbReference type="Proteomes" id="UP000008288"/>
    </source>
</evidence>
<sequence length="392" mass="42732">MAAPPPAASAALCDVEALVAAEEGRVSEADLQRYREAVDTALVACEASSPHDRFRLVETAGGNFLLVTNALPGERSAAAAETRAASSDPRSDRDDAFDGVFDEFVAPERERLGGSGGLTSTVPSAPGYAARASAVLSYDGRLLSGSYVVYTKDQLRRSLSPDKRSIVERILRYVDTPGVLDHNNVTDAECLLWLLFCGPRSLCQNPTCFGCDRQCEVPFPALLPPVFYEPVVDYAAYINLAELYVFVWYRDHEFSADSVACYDLGPVAVDRARRTVESVRARFSDKSVPVWPVSSRTCVFCALYNQNRLCLDLAKNDVAVTAYSPIVIRDCREAATNVTLSHVLPGQRAAALSPVYDIGVLLRVLCDSTDGEERRKRVRETLESAIDAADES</sequence>
<dbReference type="EMBL" id="AF232689">
    <property type="protein sequence ID" value="AAF99184.1"/>
    <property type="molecule type" value="Genomic_DNA"/>
</dbReference>
<evidence type="ECO:0000256" key="1">
    <source>
        <dbReference type="ARBA" id="ARBA00006002"/>
    </source>
</evidence>
<dbReference type="OrthoDB" id="9587at10239"/>
<dbReference type="RefSeq" id="NP_064195.1">
    <property type="nucleotide sequence ID" value="NC_002512.2"/>
</dbReference>
<dbReference type="GeneID" id="940317"/>
<organism evidence="2 3">
    <name type="scientific">Rat cytomegalovirus (strain Maastricht)</name>
    <dbReference type="NCBI Taxonomy" id="79700"/>
    <lineage>
        <taxon>Viruses</taxon>
        <taxon>Duplodnaviria</taxon>
        <taxon>Heunggongvirae</taxon>
        <taxon>Peploviricota</taxon>
        <taxon>Herviviricetes</taxon>
        <taxon>Herpesvirales</taxon>
        <taxon>Orthoherpesviridae</taxon>
        <taxon>Betaherpesvirinae</taxon>
        <taxon>Muromegalovirus</taxon>
        <taxon>Muromegalovirus muridbeta2</taxon>
        <taxon>Murid betaherpesvirus 2</taxon>
    </lineage>
</organism>
<organismHost>
    <name type="scientific">Rattus</name>
    <name type="common">rats</name>
    <dbReference type="NCBI Taxonomy" id="10114"/>
</organismHost>
<name>Q9DWA6_RCMVM</name>
<keyword evidence="3" id="KW-1185">Reference proteome</keyword>
<protein>
    <submittedName>
        <fullName evidence="2">PR95</fullName>
    </submittedName>
</protein>
<reference evidence="2 3" key="1">
    <citation type="journal article" date="1996" name="J. Gen. Virol.">
        <title>Cloning and sequence analysis of the genes encoding DNA polymerase, glycoprotein B, ICP18.5 and major DNA-binding protein of rat cytomegalovirus.</title>
        <authorList>
            <person name="Beuken E."/>
            <person name="Slobbe R."/>
            <person name="Bruggeman C.A."/>
            <person name="Vink C."/>
        </authorList>
    </citation>
    <scope>NUCLEOTIDE SEQUENCE [LARGE SCALE GENOMIC DNA]</scope>
    <source>
        <strain evidence="2 3">Maastricht</strain>
    </source>
</reference>